<gene>
    <name evidence="2" type="ORF">BCR43DRAFT_487187</name>
</gene>
<protein>
    <submittedName>
        <fullName evidence="2">Uncharacterized protein</fullName>
    </submittedName>
</protein>
<dbReference type="InParanoid" id="A0A1X2HRR9"/>
<reference evidence="2 3" key="1">
    <citation type="submission" date="2016-07" db="EMBL/GenBank/DDBJ databases">
        <title>Pervasive Adenine N6-methylation of Active Genes in Fungi.</title>
        <authorList>
            <consortium name="DOE Joint Genome Institute"/>
            <person name="Mondo S.J."/>
            <person name="Dannebaum R.O."/>
            <person name="Kuo R.C."/>
            <person name="Labutti K."/>
            <person name="Haridas S."/>
            <person name="Kuo A."/>
            <person name="Salamov A."/>
            <person name="Ahrendt S.R."/>
            <person name="Lipzen A."/>
            <person name="Sullivan W."/>
            <person name="Andreopoulos W.B."/>
            <person name="Clum A."/>
            <person name="Lindquist E."/>
            <person name="Daum C."/>
            <person name="Ramamoorthy G.K."/>
            <person name="Gryganskyi A."/>
            <person name="Culley D."/>
            <person name="Magnuson J.K."/>
            <person name="James T.Y."/>
            <person name="O'Malley M.A."/>
            <person name="Stajich J.E."/>
            <person name="Spatafora J.W."/>
            <person name="Visel A."/>
            <person name="Grigoriev I.V."/>
        </authorList>
    </citation>
    <scope>NUCLEOTIDE SEQUENCE [LARGE SCALE GENOMIC DNA]</scope>
    <source>
        <strain evidence="2 3">NRRL 2496</strain>
    </source>
</reference>
<name>A0A1X2HRR9_SYNRA</name>
<dbReference type="OrthoDB" id="2288919at2759"/>
<evidence type="ECO:0000313" key="3">
    <source>
        <dbReference type="Proteomes" id="UP000242180"/>
    </source>
</evidence>
<accession>A0A1X2HRR9</accession>
<evidence type="ECO:0000256" key="1">
    <source>
        <dbReference type="SAM" id="Phobius"/>
    </source>
</evidence>
<feature type="transmembrane region" description="Helical" evidence="1">
    <location>
        <begin position="12"/>
        <end position="32"/>
    </location>
</feature>
<keyword evidence="1" id="KW-0812">Transmembrane</keyword>
<dbReference type="STRING" id="13706.A0A1X2HRR9"/>
<dbReference type="Proteomes" id="UP000242180">
    <property type="component" value="Unassembled WGS sequence"/>
</dbReference>
<proteinExistence type="predicted"/>
<evidence type="ECO:0000313" key="2">
    <source>
        <dbReference type="EMBL" id="ORZ01596.1"/>
    </source>
</evidence>
<feature type="non-terminal residue" evidence="2">
    <location>
        <position position="57"/>
    </location>
</feature>
<keyword evidence="1" id="KW-0472">Membrane</keyword>
<keyword evidence="1" id="KW-1133">Transmembrane helix</keyword>
<keyword evidence="3" id="KW-1185">Reference proteome</keyword>
<sequence>MGKDRFNFNFPLLVSAIHALLQSIVTTLMMSLGGDRWNNSKQQNAISTSAYLLKVVS</sequence>
<organism evidence="2 3">
    <name type="scientific">Syncephalastrum racemosum</name>
    <name type="common">Filamentous fungus</name>
    <dbReference type="NCBI Taxonomy" id="13706"/>
    <lineage>
        <taxon>Eukaryota</taxon>
        <taxon>Fungi</taxon>
        <taxon>Fungi incertae sedis</taxon>
        <taxon>Mucoromycota</taxon>
        <taxon>Mucoromycotina</taxon>
        <taxon>Mucoromycetes</taxon>
        <taxon>Mucorales</taxon>
        <taxon>Syncephalastraceae</taxon>
        <taxon>Syncephalastrum</taxon>
    </lineage>
</organism>
<dbReference type="AlphaFoldDB" id="A0A1X2HRR9"/>
<dbReference type="EMBL" id="MCGN01000002">
    <property type="protein sequence ID" value="ORZ01596.1"/>
    <property type="molecule type" value="Genomic_DNA"/>
</dbReference>
<comment type="caution">
    <text evidence="2">The sequence shown here is derived from an EMBL/GenBank/DDBJ whole genome shotgun (WGS) entry which is preliminary data.</text>
</comment>